<comment type="caution">
    <text evidence="2">The sequence shown here is derived from an EMBL/GenBank/DDBJ whole genome shotgun (WGS) entry which is preliminary data.</text>
</comment>
<feature type="non-terminal residue" evidence="2">
    <location>
        <position position="129"/>
    </location>
</feature>
<name>K0TPI6_THAOC</name>
<protein>
    <submittedName>
        <fullName evidence="2">Uncharacterized protein</fullName>
    </submittedName>
</protein>
<keyword evidence="3" id="KW-1185">Reference proteome</keyword>
<evidence type="ECO:0000313" key="3">
    <source>
        <dbReference type="Proteomes" id="UP000266841"/>
    </source>
</evidence>
<feature type="compositionally biased region" description="Polar residues" evidence="1">
    <location>
        <begin position="10"/>
        <end position="19"/>
    </location>
</feature>
<organism evidence="2 3">
    <name type="scientific">Thalassiosira oceanica</name>
    <name type="common">Marine diatom</name>
    <dbReference type="NCBI Taxonomy" id="159749"/>
    <lineage>
        <taxon>Eukaryota</taxon>
        <taxon>Sar</taxon>
        <taxon>Stramenopiles</taxon>
        <taxon>Ochrophyta</taxon>
        <taxon>Bacillariophyta</taxon>
        <taxon>Coscinodiscophyceae</taxon>
        <taxon>Thalassiosirophycidae</taxon>
        <taxon>Thalassiosirales</taxon>
        <taxon>Thalassiosiraceae</taxon>
        <taxon>Thalassiosira</taxon>
    </lineage>
</organism>
<feature type="region of interest" description="Disordered" evidence="1">
    <location>
        <begin position="1"/>
        <end position="129"/>
    </location>
</feature>
<sequence length="129" mass="14214">MQHIIMSGLRGQTPQTQSRKPARLSDCPPRQLASPASIELKLPWLPPSPQPGLPPTPPQHSTARHFLPAISITGATEPDPESYHAPTTHIPGASTFAPSGKLGRRQQEHTRRHGKLLGARHTRNKRRED</sequence>
<accession>K0TPI6</accession>
<feature type="compositionally biased region" description="Pro residues" evidence="1">
    <location>
        <begin position="44"/>
        <end position="58"/>
    </location>
</feature>
<evidence type="ECO:0000313" key="2">
    <source>
        <dbReference type="EMBL" id="EJK77971.1"/>
    </source>
</evidence>
<dbReference type="AlphaFoldDB" id="K0TPI6"/>
<feature type="compositionally biased region" description="Basic residues" evidence="1">
    <location>
        <begin position="110"/>
        <end position="129"/>
    </location>
</feature>
<proteinExistence type="predicted"/>
<reference evidence="2 3" key="1">
    <citation type="journal article" date="2012" name="Genome Biol.">
        <title>Genome and low-iron response of an oceanic diatom adapted to chronic iron limitation.</title>
        <authorList>
            <person name="Lommer M."/>
            <person name="Specht M."/>
            <person name="Roy A.S."/>
            <person name="Kraemer L."/>
            <person name="Andreson R."/>
            <person name="Gutowska M.A."/>
            <person name="Wolf J."/>
            <person name="Bergner S.V."/>
            <person name="Schilhabel M.B."/>
            <person name="Klostermeier U.C."/>
            <person name="Beiko R.G."/>
            <person name="Rosenstiel P."/>
            <person name="Hippler M."/>
            <person name="Laroche J."/>
        </authorList>
    </citation>
    <scope>NUCLEOTIDE SEQUENCE [LARGE SCALE GENOMIC DNA]</scope>
    <source>
        <strain evidence="2 3">CCMP1005</strain>
    </source>
</reference>
<dbReference type="EMBL" id="AGNL01000152">
    <property type="protein sequence ID" value="EJK77971.1"/>
    <property type="molecule type" value="Genomic_DNA"/>
</dbReference>
<evidence type="ECO:0000256" key="1">
    <source>
        <dbReference type="SAM" id="MobiDB-lite"/>
    </source>
</evidence>
<dbReference type="Proteomes" id="UP000266841">
    <property type="component" value="Unassembled WGS sequence"/>
</dbReference>
<gene>
    <name evidence="2" type="ORF">THAOC_00157</name>
</gene>